<organism evidence="1 2">
    <name type="scientific">Anopheles albimanus</name>
    <name type="common">New world malaria mosquito</name>
    <dbReference type="NCBI Taxonomy" id="7167"/>
    <lineage>
        <taxon>Eukaryota</taxon>
        <taxon>Metazoa</taxon>
        <taxon>Ecdysozoa</taxon>
        <taxon>Arthropoda</taxon>
        <taxon>Hexapoda</taxon>
        <taxon>Insecta</taxon>
        <taxon>Pterygota</taxon>
        <taxon>Neoptera</taxon>
        <taxon>Endopterygota</taxon>
        <taxon>Diptera</taxon>
        <taxon>Nematocera</taxon>
        <taxon>Culicoidea</taxon>
        <taxon>Culicidae</taxon>
        <taxon>Anophelinae</taxon>
        <taxon>Anopheles</taxon>
    </lineage>
</organism>
<name>A0A182FYA3_ANOAL</name>
<reference evidence="1 2" key="1">
    <citation type="journal article" date="2017" name="G3 (Bethesda)">
        <title>The Physical Genome Mapping of Anopheles albimanus Corrected Scaffold Misassemblies and Identified Interarm Rearrangements in Genus Anopheles.</title>
        <authorList>
            <person name="Artemov G.N."/>
            <person name="Peery A.N."/>
            <person name="Jiang X."/>
            <person name="Tu Z."/>
            <person name="Stegniy V.N."/>
            <person name="Sharakhova M.V."/>
            <person name="Sharakhov I.V."/>
        </authorList>
    </citation>
    <scope>NUCLEOTIDE SEQUENCE [LARGE SCALE GENOMIC DNA]</scope>
    <source>
        <strain evidence="1 2">ALBI9_A</strain>
    </source>
</reference>
<protein>
    <submittedName>
        <fullName evidence="1">Uncharacterized protein</fullName>
    </submittedName>
</protein>
<evidence type="ECO:0000313" key="2">
    <source>
        <dbReference type="Proteomes" id="UP000069272"/>
    </source>
</evidence>
<dbReference type="AlphaFoldDB" id="A0A182FYA3"/>
<sequence>MEMLFALQRADSRYYIIPPTNDAMALASQTDKIDRRQMVPFLAGQSMPHLDDFQLTKHPGKREEDAASRAKMGHHFWEVCSIPLGMILWDAHLWKLNARQARTVHGLQYPRSLDGKREESIQRNQYCNSISSQTPHDRIRF</sequence>
<dbReference type="EnsemblMetazoa" id="AALB014600-RA">
    <property type="protein sequence ID" value="AALB014600-PA"/>
    <property type="gene ID" value="AALB014600"/>
</dbReference>
<dbReference type="Proteomes" id="UP000069272">
    <property type="component" value="Chromosome X"/>
</dbReference>
<reference evidence="1" key="2">
    <citation type="submission" date="2022-08" db="UniProtKB">
        <authorList>
            <consortium name="EnsemblMetazoa"/>
        </authorList>
    </citation>
    <scope>IDENTIFICATION</scope>
    <source>
        <strain evidence="1">STECLA/ALBI9_A</strain>
    </source>
</reference>
<dbReference type="VEuPathDB" id="VectorBase:AALB014600"/>
<evidence type="ECO:0000313" key="1">
    <source>
        <dbReference type="EnsemblMetazoa" id="AALB014600-PA"/>
    </source>
</evidence>
<accession>A0A182FYA3</accession>
<keyword evidence="2" id="KW-1185">Reference proteome</keyword>
<proteinExistence type="predicted"/>